<feature type="transmembrane region" description="Helical" evidence="2">
    <location>
        <begin position="314"/>
        <end position="337"/>
    </location>
</feature>
<feature type="transmembrane region" description="Helical" evidence="2">
    <location>
        <begin position="396"/>
        <end position="419"/>
    </location>
</feature>
<gene>
    <name evidence="5" type="ORF">B0I71DRAFT_131058</name>
</gene>
<dbReference type="Pfam" id="PF23317">
    <property type="entry name" value="YVC1_C"/>
    <property type="match status" value="1"/>
</dbReference>
<feature type="region of interest" description="Disordered" evidence="1">
    <location>
        <begin position="713"/>
        <end position="750"/>
    </location>
</feature>
<keyword evidence="2" id="KW-0472">Membrane</keyword>
<accession>A0A371C7N0</accession>
<evidence type="ECO:0000313" key="5">
    <source>
        <dbReference type="EMBL" id="RDW26304.1"/>
    </source>
</evidence>
<dbReference type="VEuPathDB" id="FungiDB:YALI1_A06778g"/>
<organism evidence="5 6">
    <name type="scientific">Yarrowia lipolytica</name>
    <name type="common">Candida lipolytica</name>
    <dbReference type="NCBI Taxonomy" id="4952"/>
    <lineage>
        <taxon>Eukaryota</taxon>
        <taxon>Fungi</taxon>
        <taxon>Dikarya</taxon>
        <taxon>Ascomycota</taxon>
        <taxon>Saccharomycotina</taxon>
        <taxon>Dipodascomycetes</taxon>
        <taxon>Dipodascales</taxon>
        <taxon>Dipodascales incertae sedis</taxon>
        <taxon>Yarrowia</taxon>
    </lineage>
</organism>
<feature type="transmembrane region" description="Helical" evidence="2">
    <location>
        <begin position="456"/>
        <end position="477"/>
    </location>
</feature>
<dbReference type="PANTHER" id="PTHR35859">
    <property type="entry name" value="NONSELECTIVE CATION CHANNEL PROTEIN"/>
    <property type="match status" value="1"/>
</dbReference>
<feature type="compositionally biased region" description="Low complexity" evidence="1">
    <location>
        <begin position="595"/>
        <end position="614"/>
    </location>
</feature>
<evidence type="ECO:0000256" key="1">
    <source>
        <dbReference type="SAM" id="MobiDB-lite"/>
    </source>
</evidence>
<feature type="domain" description="YVC1 N-terminal linker helical" evidence="3">
    <location>
        <begin position="29"/>
        <end position="211"/>
    </location>
</feature>
<evidence type="ECO:0000259" key="4">
    <source>
        <dbReference type="Pfam" id="PF23317"/>
    </source>
</evidence>
<evidence type="ECO:0000259" key="3">
    <source>
        <dbReference type="Pfam" id="PF23190"/>
    </source>
</evidence>
<dbReference type="Proteomes" id="UP000256601">
    <property type="component" value="Unassembled WGS sequence"/>
</dbReference>
<dbReference type="OMA" id="WIPTRIT"/>
<feature type="transmembrane region" description="Helical" evidence="2">
    <location>
        <begin position="290"/>
        <end position="308"/>
    </location>
</feature>
<name>A0A371C7N0_YARLL</name>
<protein>
    <recommendedName>
        <fullName evidence="7">Calcium channel YVC1</fullName>
    </recommendedName>
</protein>
<keyword evidence="2" id="KW-0812">Transmembrane</keyword>
<feature type="region of interest" description="Disordered" evidence="1">
    <location>
        <begin position="813"/>
        <end position="844"/>
    </location>
</feature>
<feature type="compositionally biased region" description="Low complexity" evidence="1">
    <location>
        <begin position="735"/>
        <end position="748"/>
    </location>
</feature>
<dbReference type="InterPro" id="IPR056337">
    <property type="entry name" value="LHD_YVC1"/>
</dbReference>
<feature type="transmembrane region" description="Helical" evidence="2">
    <location>
        <begin position="357"/>
        <end position="376"/>
    </location>
</feature>
<proteinExistence type="predicted"/>
<dbReference type="EMBL" id="KZ857334">
    <property type="protein sequence ID" value="RDW26304.1"/>
    <property type="molecule type" value="Genomic_DNA"/>
</dbReference>
<evidence type="ECO:0008006" key="7">
    <source>
        <dbReference type="Google" id="ProtNLM"/>
    </source>
</evidence>
<evidence type="ECO:0000256" key="2">
    <source>
        <dbReference type="SAM" id="Phobius"/>
    </source>
</evidence>
<dbReference type="InterPro" id="IPR052971">
    <property type="entry name" value="TRP_calcium_channel"/>
</dbReference>
<dbReference type="Pfam" id="PF23190">
    <property type="entry name" value="LHD_TRPY1"/>
    <property type="match status" value="1"/>
</dbReference>
<feature type="compositionally biased region" description="Acidic residues" evidence="1">
    <location>
        <begin position="817"/>
        <end position="837"/>
    </location>
</feature>
<evidence type="ECO:0000313" key="6">
    <source>
        <dbReference type="Proteomes" id="UP000256601"/>
    </source>
</evidence>
<dbReference type="PANTHER" id="PTHR35859:SF4">
    <property type="entry name" value="MEMBRANE CHANNEL PROTEIN, PUTATIVE (AFU_ORTHOLOGUE AFUA_6G11300)-RELATED"/>
    <property type="match status" value="1"/>
</dbReference>
<dbReference type="InterPro" id="IPR056336">
    <property type="entry name" value="YVC1_C"/>
</dbReference>
<keyword evidence="2" id="KW-1133">Transmembrane helix</keyword>
<feature type="transmembrane region" description="Helical" evidence="2">
    <location>
        <begin position="258"/>
        <end position="278"/>
    </location>
</feature>
<sequence>MAETTPLLGRDDLGDATASQPLDLVPIYSLVLWVHDIITDRVETSLKYEQIKTPQIYAYLIKPIVEECMVTVGPCEEENRAETHPDSCDHDETISVGIIYSLLANQVQFLRESDTDGGVHGGVLETRAIVCEIVALKLLRELHEDDLIQALTYDFYPLATGKPFNVIPRYQRISALEMAIKAGAKHFLAHRIVVAVVQEIWDGSIMFQSSMDKLHRRKKPDNVFTQELVGYGRRGPGVKYCYEDASLFKLSRLRVPRYRHSIGIVTFAVLIVLYLGVLYQQHKQLGTLEVVFWLWSLGFVLEEIINFTDAGYTLYVISIWNIIDLIILVFLVSYFVVRVYALAVASPDAFYYWNARAFDLLATVAIFLFPRMFSVLDNYQYFSLMLIAVRKMTIDLVVSSVMIILFSAGFWVAFTMAFARDVFSAKKIAYDLMKILFGFTPTVWDSWKYYSVLGRVNLMFFLFVTHFVIITILVAVLSNTFAAVSTNAYEEVKFLFAVNTITMIKSESSSLFSYAPPLNLLEWVVRPLYYVLPLRQFLVLNRTIIKITHAPILWTIFFYECLHLRLSGEKALRRRQNEIIKHEIIKGQNFRKKGALNSSTAPSTNASSTANLNTQPSHDLRAVVPNPNKIRPKRSLFNKMAHKLRKPSKPEIKVSNDDLLDEVFKRPYKGTVRIKNNTGTVQMETLFDGQDDEEEENAVDGEIPLERTTSRVTYESGRRTHSMTSSSRWIPTRITGNRNTSGSTSGSTILPRNRLASANSSLMQQNLAISPSRTVNTALYHYDSDIRSQALKYQKRQQLLDKLKRKTSIDDVSLGSLDDDEEEEHADDDDDENDDILSDAQPDGELLDMTAMLVGRMDDLQESIQKIELLLGHFMER</sequence>
<reference evidence="5 6" key="1">
    <citation type="submission" date="2018-07" db="EMBL/GenBank/DDBJ databases">
        <title>Draft Genome Assemblies for Five Robust Yarrowia lipolytica Strains Exhibiting High Lipid Production and Pentose Sugar Utilization and Sugar Alcohol Secretion from Undetoxified Lignocellulosic Biomass Hydrolysates.</title>
        <authorList>
            <consortium name="DOE Joint Genome Institute"/>
            <person name="Walker C."/>
            <person name="Ryu S."/>
            <person name="Na H."/>
            <person name="Zane M."/>
            <person name="LaButti K."/>
            <person name="Lipzen A."/>
            <person name="Haridas S."/>
            <person name="Barry K."/>
            <person name="Grigoriev I.V."/>
            <person name="Quarterman J."/>
            <person name="Slininger P."/>
            <person name="Dien B."/>
            <person name="Trinh C.T."/>
        </authorList>
    </citation>
    <scope>NUCLEOTIDE SEQUENCE [LARGE SCALE GENOMIC DNA]</scope>
    <source>
        <strain evidence="5 6">YB392</strain>
    </source>
</reference>
<feature type="region of interest" description="Disordered" evidence="1">
    <location>
        <begin position="594"/>
        <end position="631"/>
    </location>
</feature>
<feature type="domain" description="Calcium channel YVC1-like C-terminal transmembrane" evidence="4">
    <location>
        <begin position="267"/>
        <end position="562"/>
    </location>
</feature>
<dbReference type="AlphaFoldDB" id="A0A371C7N0"/>
<dbReference type="VEuPathDB" id="FungiDB:YALI0_A07106g"/>